<reference evidence="1" key="1">
    <citation type="submission" date="2021-06" db="EMBL/GenBank/DDBJ databases">
        <authorList>
            <person name="Kallberg Y."/>
            <person name="Tangrot J."/>
            <person name="Rosling A."/>
        </authorList>
    </citation>
    <scope>NUCLEOTIDE SEQUENCE</scope>
    <source>
        <strain evidence="1">IL203A</strain>
    </source>
</reference>
<protein>
    <submittedName>
        <fullName evidence="1">9767_t:CDS:1</fullName>
    </submittedName>
</protein>
<evidence type="ECO:0000313" key="2">
    <source>
        <dbReference type="Proteomes" id="UP000789702"/>
    </source>
</evidence>
<gene>
    <name evidence="1" type="ORF">DHETER_LOCUS1870</name>
</gene>
<feature type="non-terminal residue" evidence="1">
    <location>
        <position position="1"/>
    </location>
</feature>
<comment type="caution">
    <text evidence="1">The sequence shown here is derived from an EMBL/GenBank/DDBJ whole genome shotgun (WGS) entry which is preliminary data.</text>
</comment>
<accession>A0ACA9KI46</accession>
<dbReference type="EMBL" id="CAJVPU010001215">
    <property type="protein sequence ID" value="CAG8474731.1"/>
    <property type="molecule type" value="Genomic_DNA"/>
</dbReference>
<proteinExistence type="predicted"/>
<dbReference type="Proteomes" id="UP000789702">
    <property type="component" value="Unassembled WGS sequence"/>
</dbReference>
<evidence type="ECO:0000313" key="1">
    <source>
        <dbReference type="EMBL" id="CAG8474731.1"/>
    </source>
</evidence>
<name>A0ACA9KI46_9GLOM</name>
<organism evidence="1 2">
    <name type="scientific">Dentiscutata heterogama</name>
    <dbReference type="NCBI Taxonomy" id="1316150"/>
    <lineage>
        <taxon>Eukaryota</taxon>
        <taxon>Fungi</taxon>
        <taxon>Fungi incertae sedis</taxon>
        <taxon>Mucoromycota</taxon>
        <taxon>Glomeromycotina</taxon>
        <taxon>Glomeromycetes</taxon>
        <taxon>Diversisporales</taxon>
        <taxon>Gigasporaceae</taxon>
        <taxon>Dentiscutata</taxon>
    </lineage>
</organism>
<keyword evidence="2" id="KW-1185">Reference proteome</keyword>
<sequence length="62" mass="7386">SVVYFRCLSYIFRTQTFSDIVRYPRLSYVRITGLSLGQCSSKIFWTRIYSDLDIVQYLSFVL</sequence>